<proteinExistence type="predicted"/>
<reference evidence="1 2" key="1">
    <citation type="submission" date="2019-12" db="EMBL/GenBank/DDBJ databases">
        <title>A genome sequence resource for the geographically widespread anthracnose pathogen Colletotrichum asianum.</title>
        <authorList>
            <person name="Meng Y."/>
        </authorList>
    </citation>
    <scope>NUCLEOTIDE SEQUENCE [LARGE SCALE GENOMIC DNA]</scope>
    <source>
        <strain evidence="1 2">ICMP 18580</strain>
    </source>
</reference>
<protein>
    <submittedName>
        <fullName evidence="1">Uncharacterized protein</fullName>
    </submittedName>
</protein>
<name>A0A8H3ZF49_9PEZI</name>
<dbReference type="OrthoDB" id="2896980at2759"/>
<evidence type="ECO:0000313" key="2">
    <source>
        <dbReference type="Proteomes" id="UP000434172"/>
    </source>
</evidence>
<dbReference type="AlphaFoldDB" id="A0A8H3ZF49"/>
<dbReference type="EMBL" id="WOWK01000147">
    <property type="protein sequence ID" value="KAF0316823.1"/>
    <property type="molecule type" value="Genomic_DNA"/>
</dbReference>
<accession>A0A8H3ZF49</accession>
<keyword evidence="2" id="KW-1185">Reference proteome</keyword>
<organism evidence="1 2">
    <name type="scientific">Colletotrichum asianum</name>
    <dbReference type="NCBI Taxonomy" id="702518"/>
    <lineage>
        <taxon>Eukaryota</taxon>
        <taxon>Fungi</taxon>
        <taxon>Dikarya</taxon>
        <taxon>Ascomycota</taxon>
        <taxon>Pezizomycotina</taxon>
        <taxon>Sordariomycetes</taxon>
        <taxon>Hypocreomycetidae</taxon>
        <taxon>Glomerellales</taxon>
        <taxon>Glomerellaceae</taxon>
        <taxon>Colletotrichum</taxon>
        <taxon>Colletotrichum gloeosporioides species complex</taxon>
    </lineage>
</organism>
<evidence type="ECO:0000313" key="1">
    <source>
        <dbReference type="EMBL" id="KAF0316823.1"/>
    </source>
</evidence>
<gene>
    <name evidence="1" type="ORF">GQ607_015951</name>
</gene>
<comment type="caution">
    <text evidence="1">The sequence shown here is derived from an EMBL/GenBank/DDBJ whole genome shotgun (WGS) entry which is preliminary data.</text>
</comment>
<sequence>MSFSKPSLFDFVGENFIPLYEIPHEEIKGTTTSSISPYMTKFVYPPTSKYSLVDAEYWIRFIDNDVNLPKNTNEKKVAGDFRLPMDNTCKIMTETDSLMPLDKHDVQKEDVAPGGVPYPIFRPDRVHLKTHTADERKDWSSSLMPGVPYGSDTGFHRFARDDHAGFRSLRADALSAGDAFLAQFTNRAEEATVPPFFKGEYGARRQKYFPNADDGRPGRSKGFFIIEGKMAGILLRCKANIEAAATSPRGFSKASLSLLKQTYAYALAFRTQHVALYDYTTLILIHWPHLDTTATAAQLWTYWNNPVSAGAVDRRPSAITVTTDRDLMVPALAGFMTHALRTCNHRWHSDLES</sequence>
<dbReference type="Proteomes" id="UP000434172">
    <property type="component" value="Unassembled WGS sequence"/>
</dbReference>